<dbReference type="InterPro" id="IPR047655">
    <property type="entry name" value="Transpos_IS630-like"/>
</dbReference>
<dbReference type="PANTHER" id="PTHR46564:SF1">
    <property type="entry name" value="TRANSPOSASE"/>
    <property type="match status" value="1"/>
</dbReference>
<organism evidence="2 3">
    <name type="scientific">Saitoella complicata (strain BCRC 22490 / CBS 7301 / JCM 7358 / NBRC 10748 / NRRL Y-17804)</name>
    <dbReference type="NCBI Taxonomy" id="698492"/>
    <lineage>
        <taxon>Eukaryota</taxon>
        <taxon>Fungi</taxon>
        <taxon>Dikarya</taxon>
        <taxon>Ascomycota</taxon>
        <taxon>Taphrinomycotina</taxon>
        <taxon>Taphrinomycotina incertae sedis</taxon>
        <taxon>Saitoella</taxon>
    </lineage>
</organism>
<dbReference type="AlphaFoldDB" id="A0A0E9NC50"/>
<reference evidence="2 3" key="1">
    <citation type="journal article" date="2011" name="J. Gen. Appl. Microbiol.">
        <title>Draft genome sequencing of the enigmatic yeast Saitoella complicata.</title>
        <authorList>
            <person name="Nishida H."/>
            <person name="Hamamoto M."/>
            <person name="Sugiyama J."/>
        </authorList>
    </citation>
    <scope>NUCLEOTIDE SEQUENCE [LARGE SCALE GENOMIC DNA]</scope>
    <source>
        <strain evidence="2 3">NRRL Y-17804</strain>
    </source>
</reference>
<evidence type="ECO:0000313" key="3">
    <source>
        <dbReference type="Proteomes" id="UP000033140"/>
    </source>
</evidence>
<dbReference type="InterPro" id="IPR009057">
    <property type="entry name" value="Homeodomain-like_sf"/>
</dbReference>
<feature type="domain" description="Tc1-like transposase DDE" evidence="1">
    <location>
        <begin position="132"/>
        <end position="271"/>
    </location>
</feature>
<sequence>MRSAIRDGTKHAVIAEDNGVHRNTVGNMKRLLHEQGNVKPRRNQQRGRVPKISGECLETLRKMYDDAPDTYQDEAAEALTKLYGFKLDKWDVCRALKRLRYTYHKLKETAAQRNEELRAHHTMLMSHYSAEQLMYLDESGVNESNARRTHGFAPKGRKARVSRVLKRTPGWSILPGLTVDGFVALHIYQGAYNADLFYDFVEKEVLPNTTPFPGPRSVIVMDNVRFHHDPRIAEILSYHGRKCIYLPPYSPDLNPIEGCFGIMKQYMRKHSKDPTEIITNPYYFTGKPRNPRLRPR</sequence>
<dbReference type="Gene3D" id="3.30.420.10">
    <property type="entry name" value="Ribonuclease H-like superfamily/Ribonuclease H"/>
    <property type="match status" value="1"/>
</dbReference>
<dbReference type="Pfam" id="PF13358">
    <property type="entry name" value="DDE_3"/>
    <property type="match status" value="1"/>
</dbReference>
<evidence type="ECO:0000259" key="1">
    <source>
        <dbReference type="Pfam" id="PF13358"/>
    </source>
</evidence>
<name>A0A0E9NC50_SAICN</name>
<dbReference type="EMBL" id="BACD03000009">
    <property type="protein sequence ID" value="GAO47404.1"/>
    <property type="molecule type" value="Genomic_DNA"/>
</dbReference>
<dbReference type="NCBIfam" id="NF033545">
    <property type="entry name" value="transpos_IS630"/>
    <property type="match status" value="1"/>
</dbReference>
<comment type="caution">
    <text evidence="2">The sequence shown here is derived from an EMBL/GenBank/DDBJ whole genome shotgun (WGS) entry which is preliminary data.</text>
</comment>
<protein>
    <recommendedName>
        <fullName evidence="1">Tc1-like transposase DDE domain-containing protein</fullName>
    </recommendedName>
</protein>
<accession>A0A0E9NC50</accession>
<reference evidence="2 3" key="2">
    <citation type="journal article" date="2014" name="J. Gen. Appl. Microbiol.">
        <title>The early diverging ascomycetous budding yeast Saitoella complicata has three histone deacetylases belonging to the Clr6, Hos2, and Rpd3 lineages.</title>
        <authorList>
            <person name="Nishida H."/>
            <person name="Matsumoto T."/>
            <person name="Kondo S."/>
            <person name="Hamamoto M."/>
            <person name="Yoshikawa H."/>
        </authorList>
    </citation>
    <scope>NUCLEOTIDE SEQUENCE [LARGE SCALE GENOMIC DNA]</scope>
    <source>
        <strain evidence="2 3">NRRL Y-17804</strain>
    </source>
</reference>
<proteinExistence type="predicted"/>
<evidence type="ECO:0000313" key="2">
    <source>
        <dbReference type="EMBL" id="GAO47404.1"/>
    </source>
</evidence>
<dbReference type="SUPFAM" id="SSF46689">
    <property type="entry name" value="Homeodomain-like"/>
    <property type="match status" value="1"/>
</dbReference>
<dbReference type="Proteomes" id="UP000033140">
    <property type="component" value="Unassembled WGS sequence"/>
</dbReference>
<keyword evidence="3" id="KW-1185">Reference proteome</keyword>
<dbReference type="InterPro" id="IPR036397">
    <property type="entry name" value="RNaseH_sf"/>
</dbReference>
<dbReference type="PANTHER" id="PTHR46564">
    <property type="entry name" value="TRANSPOSASE"/>
    <property type="match status" value="1"/>
</dbReference>
<dbReference type="InterPro" id="IPR038717">
    <property type="entry name" value="Tc1-like_DDE_dom"/>
</dbReference>
<dbReference type="OMA" id="YSVCAAM"/>
<gene>
    <name evidence="2" type="ORF">G7K_1612-t1</name>
</gene>
<dbReference type="STRING" id="698492.A0A0E9NC50"/>
<dbReference type="GO" id="GO:0003676">
    <property type="term" value="F:nucleic acid binding"/>
    <property type="evidence" value="ECO:0007669"/>
    <property type="project" value="InterPro"/>
</dbReference>
<reference evidence="2 3" key="3">
    <citation type="journal article" date="2015" name="Genome Announc.">
        <title>Draft Genome Sequence of the Archiascomycetous Yeast Saitoella complicata.</title>
        <authorList>
            <person name="Yamauchi K."/>
            <person name="Kondo S."/>
            <person name="Hamamoto M."/>
            <person name="Takahashi Y."/>
            <person name="Ogura Y."/>
            <person name="Hayashi T."/>
            <person name="Nishida H."/>
        </authorList>
    </citation>
    <scope>NUCLEOTIDE SEQUENCE [LARGE SCALE GENOMIC DNA]</scope>
    <source>
        <strain evidence="2 3">NRRL Y-17804</strain>
    </source>
</reference>